<dbReference type="PANTHER" id="PTHR43586:SF8">
    <property type="entry name" value="CYSTEINE DESULFURASE 1, CHLOROPLASTIC"/>
    <property type="match status" value="1"/>
</dbReference>
<evidence type="ECO:0000256" key="2">
    <source>
        <dbReference type="ARBA" id="ARBA00002824"/>
    </source>
</evidence>
<dbReference type="SUPFAM" id="SSF53383">
    <property type="entry name" value="PLP-dependent transferases"/>
    <property type="match status" value="1"/>
</dbReference>
<keyword evidence="12" id="KW-1185">Reference proteome</keyword>
<dbReference type="Gene3D" id="3.90.1150.10">
    <property type="entry name" value="Aspartate Aminotransferase, domain 1"/>
    <property type="match status" value="1"/>
</dbReference>
<reference evidence="11" key="1">
    <citation type="submission" date="2022-10" db="EMBL/GenBank/DDBJ databases">
        <title>Catenovulum adriacola sp. nov. isolated in the Harbour of Susak.</title>
        <authorList>
            <person name="Schoch T."/>
            <person name="Reich S.J."/>
            <person name="Stoeferle S."/>
            <person name="Flaiz M."/>
            <person name="Kazda M."/>
            <person name="Riedel C.U."/>
            <person name="Duerre P."/>
        </authorList>
    </citation>
    <scope>NUCLEOTIDE SEQUENCE</scope>
    <source>
        <strain evidence="11">TS8</strain>
    </source>
</reference>
<evidence type="ECO:0000256" key="1">
    <source>
        <dbReference type="ARBA" id="ARBA00001933"/>
    </source>
</evidence>
<comment type="similarity">
    <text evidence="3">Belongs to the class-V pyridoxal-phosphate-dependent aminotransferase family. Csd subfamily.</text>
</comment>
<evidence type="ECO:0000256" key="4">
    <source>
        <dbReference type="ARBA" id="ARBA00012239"/>
    </source>
</evidence>
<dbReference type="InterPro" id="IPR010970">
    <property type="entry name" value="Cys_dSase_SufS"/>
</dbReference>
<evidence type="ECO:0000313" key="12">
    <source>
        <dbReference type="Proteomes" id="UP001163726"/>
    </source>
</evidence>
<name>A0ABY7AHB3_9ALTE</name>
<evidence type="ECO:0000256" key="3">
    <source>
        <dbReference type="ARBA" id="ARBA00010447"/>
    </source>
</evidence>
<evidence type="ECO:0000256" key="6">
    <source>
        <dbReference type="ARBA" id="ARBA00022679"/>
    </source>
</evidence>
<evidence type="ECO:0000256" key="9">
    <source>
        <dbReference type="RuleBase" id="RU004504"/>
    </source>
</evidence>
<keyword evidence="6" id="KW-0808">Transferase</keyword>
<feature type="domain" description="Aminotransferase class V" evidence="10">
    <location>
        <begin position="30"/>
        <end position="397"/>
    </location>
</feature>
<dbReference type="InterPro" id="IPR015421">
    <property type="entry name" value="PyrdxlP-dep_Trfase_major"/>
</dbReference>
<evidence type="ECO:0000256" key="8">
    <source>
        <dbReference type="ARBA" id="ARBA00050776"/>
    </source>
</evidence>
<dbReference type="InterPro" id="IPR015424">
    <property type="entry name" value="PyrdxlP-dep_Trfase"/>
</dbReference>
<dbReference type="Pfam" id="PF00266">
    <property type="entry name" value="Aminotran_5"/>
    <property type="match status" value="1"/>
</dbReference>
<accession>A0ABY7AHB3</accession>
<dbReference type="PIRSF" id="PIRSF005572">
    <property type="entry name" value="NifS"/>
    <property type="match status" value="1"/>
</dbReference>
<dbReference type="PANTHER" id="PTHR43586">
    <property type="entry name" value="CYSTEINE DESULFURASE"/>
    <property type="match status" value="1"/>
</dbReference>
<evidence type="ECO:0000313" key="11">
    <source>
        <dbReference type="EMBL" id="WAJ69005.1"/>
    </source>
</evidence>
<keyword evidence="7" id="KW-0663">Pyridoxal phosphate</keyword>
<organism evidence="11 12">
    <name type="scientific">Catenovulum adriaticum</name>
    <dbReference type="NCBI Taxonomy" id="2984846"/>
    <lineage>
        <taxon>Bacteria</taxon>
        <taxon>Pseudomonadati</taxon>
        <taxon>Pseudomonadota</taxon>
        <taxon>Gammaproteobacteria</taxon>
        <taxon>Alteromonadales</taxon>
        <taxon>Alteromonadaceae</taxon>
        <taxon>Catenovulum</taxon>
    </lineage>
</organism>
<dbReference type="PROSITE" id="PS00595">
    <property type="entry name" value="AA_TRANSFER_CLASS_5"/>
    <property type="match status" value="1"/>
</dbReference>
<dbReference type="RefSeq" id="WP_268073117.1">
    <property type="nucleotide sequence ID" value="NZ_CP109965.1"/>
</dbReference>
<dbReference type="Gene3D" id="3.40.640.10">
    <property type="entry name" value="Type I PLP-dependent aspartate aminotransferase-like (Major domain)"/>
    <property type="match status" value="1"/>
</dbReference>
<dbReference type="InterPro" id="IPR020578">
    <property type="entry name" value="Aminotrans_V_PyrdxlP_BS"/>
</dbReference>
<comment type="cofactor">
    <cofactor evidence="1 9">
        <name>pyridoxal 5'-phosphate</name>
        <dbReference type="ChEBI" id="CHEBI:597326"/>
    </cofactor>
</comment>
<gene>
    <name evidence="11" type="ORF">OLW01_07320</name>
</gene>
<comment type="function">
    <text evidence="2">Catalyzes the removal of elemental sulfur and selenium atoms from L-cysteine, L-cystine, L-selenocysteine, and L-selenocystine to produce L-alanine.</text>
</comment>
<comment type="catalytic activity">
    <reaction evidence="8">
        <text>(sulfur carrier)-H + L-cysteine = (sulfur carrier)-SH + L-alanine</text>
        <dbReference type="Rhea" id="RHEA:43892"/>
        <dbReference type="Rhea" id="RHEA-COMP:14737"/>
        <dbReference type="Rhea" id="RHEA-COMP:14739"/>
        <dbReference type="ChEBI" id="CHEBI:29917"/>
        <dbReference type="ChEBI" id="CHEBI:35235"/>
        <dbReference type="ChEBI" id="CHEBI:57972"/>
        <dbReference type="ChEBI" id="CHEBI:64428"/>
        <dbReference type="EC" id="2.8.1.7"/>
    </reaction>
</comment>
<evidence type="ECO:0000256" key="5">
    <source>
        <dbReference type="ARBA" id="ARBA00021850"/>
    </source>
</evidence>
<evidence type="ECO:0000256" key="7">
    <source>
        <dbReference type="ARBA" id="ARBA00022898"/>
    </source>
</evidence>
<protein>
    <recommendedName>
        <fullName evidence="5">Probable cysteine desulfurase</fullName>
        <ecNumber evidence="4">2.8.1.7</ecNumber>
    </recommendedName>
</protein>
<dbReference type="EMBL" id="CP109965">
    <property type="protein sequence ID" value="WAJ69005.1"/>
    <property type="molecule type" value="Genomic_DNA"/>
</dbReference>
<dbReference type="Proteomes" id="UP001163726">
    <property type="component" value="Chromosome"/>
</dbReference>
<dbReference type="InterPro" id="IPR015422">
    <property type="entry name" value="PyrdxlP-dep_Trfase_small"/>
</dbReference>
<evidence type="ECO:0000259" key="10">
    <source>
        <dbReference type="Pfam" id="PF00266"/>
    </source>
</evidence>
<dbReference type="InterPro" id="IPR000192">
    <property type="entry name" value="Aminotrans_V_dom"/>
</dbReference>
<dbReference type="EC" id="2.8.1.7" evidence="4"/>
<dbReference type="InterPro" id="IPR016454">
    <property type="entry name" value="Cysteine_dSase"/>
</dbReference>
<sequence length="409" mass="46003">MKTPDYIVHFRENFPFFDEVDKTRPINQAYLDNAATTHICQSALSAINHYYQYQHANVHRSSHQLALGTSHQFENIRKQCAQWLNANSEKEIIWTKGATEAANLIAHCLAQSHLKAGDEIIISLTEHHANFVTWQQIAKQHGLILKIAKLDANLQINFDVLDELVNEKTKVVALCHVANATGVTQPIEPILKKLKKADIFTIIDGSQAVNHININLQALNCDCYFFSAHKMFAGTGLGVCYVKESWLEQLHPYQFGGEMVKRVKQDTTEFNQLPYKFEAGTPNIAGVFAFGQTLSFIQNEMTDDIRAYETQLLDYLLSQLQQRHNIKILATQHLQGAVSFIITDWHSADAAEILSQLGVALRAGSHCAMPLMDSISPKGSLRVSIAAYTLVEEIDYFLACLDQLSDFIE</sequence>
<dbReference type="CDD" id="cd06453">
    <property type="entry name" value="SufS_like"/>
    <property type="match status" value="1"/>
</dbReference>
<proteinExistence type="inferred from homology"/>